<accession>X0ZTY4</accession>
<sequence>MNKKFGYLWHYHEAKEKWMTLNEECCKQIPLDLYENYYSERQYIEEHFDEMEQVKLVYDYQLGSHLLKIKWENFSCWWADCKCLGMYYCVMLPIDDVHFKTPYALATEAKK</sequence>
<dbReference type="AlphaFoldDB" id="X0ZTY4"/>
<organism evidence="1">
    <name type="scientific">marine sediment metagenome</name>
    <dbReference type="NCBI Taxonomy" id="412755"/>
    <lineage>
        <taxon>unclassified sequences</taxon>
        <taxon>metagenomes</taxon>
        <taxon>ecological metagenomes</taxon>
    </lineage>
</organism>
<reference evidence="1" key="1">
    <citation type="journal article" date="2014" name="Front. Microbiol.">
        <title>High frequency of phylogenetically diverse reductive dehalogenase-homologous genes in deep subseafloor sedimentary metagenomes.</title>
        <authorList>
            <person name="Kawai M."/>
            <person name="Futagami T."/>
            <person name="Toyoda A."/>
            <person name="Takaki Y."/>
            <person name="Nishi S."/>
            <person name="Hori S."/>
            <person name="Arai W."/>
            <person name="Tsubouchi T."/>
            <person name="Morono Y."/>
            <person name="Uchiyama I."/>
            <person name="Ito T."/>
            <person name="Fujiyama A."/>
            <person name="Inagaki F."/>
            <person name="Takami H."/>
        </authorList>
    </citation>
    <scope>NUCLEOTIDE SEQUENCE</scope>
    <source>
        <strain evidence="1">Expedition CK06-06</strain>
    </source>
</reference>
<comment type="caution">
    <text evidence="1">The sequence shown here is derived from an EMBL/GenBank/DDBJ whole genome shotgun (WGS) entry which is preliminary data.</text>
</comment>
<dbReference type="EMBL" id="BART01000480">
    <property type="protein sequence ID" value="GAG72814.1"/>
    <property type="molecule type" value="Genomic_DNA"/>
</dbReference>
<gene>
    <name evidence="1" type="ORF">S01H4_02260</name>
</gene>
<protein>
    <submittedName>
        <fullName evidence="1">Uncharacterized protein</fullName>
    </submittedName>
</protein>
<evidence type="ECO:0000313" key="1">
    <source>
        <dbReference type="EMBL" id="GAG72814.1"/>
    </source>
</evidence>
<name>X0ZTY4_9ZZZZ</name>
<proteinExistence type="predicted"/>